<evidence type="ECO:0000313" key="7">
    <source>
        <dbReference type="EMBL" id="KAL1626330.1"/>
    </source>
</evidence>
<evidence type="ECO:0000256" key="5">
    <source>
        <dbReference type="SAM" id="MobiDB-lite"/>
    </source>
</evidence>
<evidence type="ECO:0000256" key="4">
    <source>
        <dbReference type="ARBA" id="ARBA00023242"/>
    </source>
</evidence>
<evidence type="ECO:0000256" key="1">
    <source>
        <dbReference type="ARBA" id="ARBA00022723"/>
    </source>
</evidence>
<sequence length="645" mass="71396">MDEPLPAASLRGPKISKACEECRRRKQKCNGLNPCNVCSRRSTICSYRSFIRRRTGRNSANPAPPPRDALEPEPAKQDDCDHTPDQESSNADSSAFSEAPPRYHIYKNIRATHVPAESPSCKLQLYYGSSSNFSFLQHLHTHLTAHEEVPRPGTHVEEVQNGNEGIDVYRYQGLAFGNTFGQRETNPMFLRHDLARTFLHNYLSTAHHHLPFLSTDQLCSNFEKLYGYGDDAKIDPSERALVIVTMAIGACPTQNELWRKTLLTQARIEAESLLHVVHLRAVQIALLMISLPQPYLYIGSAIRKAFAAGMHRGSPSRQSVKECSEDNRTCWSLFCFESLICSSLGRPASLSLEDIGLSQPERPSFMSSQVTVSELIRSVQHLYNHHDSSVSADLKNAHRIRNKLRAFAQTVKDDHGFTIGSHLGTERDEKFVARAVISYLYYYTLLLTFRPFLLLFVELKRRAEAEGKDADSKSNPFNIPPLLEACEYTVDAARSMVMLAEIVFSTGPGAEINKREPISSVIAAIDQMRCKVEMLTGLTESVAPQGADVPGQAHTNGGQHPEFVGPDGLPSASAPGTVPGTDPAQPDLETPPGFGSFEQSAPSVASDVLDATWPSMDWNFDLSNLDLESFVSVMGNQQDGNFGLF</sequence>
<feature type="compositionally biased region" description="Polar residues" evidence="5">
    <location>
        <begin position="86"/>
        <end position="96"/>
    </location>
</feature>
<dbReference type="PANTHER" id="PTHR47424:SF15">
    <property type="entry name" value="ZN(II)2CYS6 TRANSCRIPTION FACTOR (EUROFUNG)"/>
    <property type="match status" value="1"/>
</dbReference>
<dbReference type="InterPro" id="IPR001138">
    <property type="entry name" value="Zn2Cys6_DnaBD"/>
</dbReference>
<dbReference type="CDD" id="cd00067">
    <property type="entry name" value="GAL4"/>
    <property type="match status" value="1"/>
</dbReference>
<keyword evidence="4" id="KW-0539">Nucleus</keyword>
<dbReference type="Proteomes" id="UP001521116">
    <property type="component" value="Unassembled WGS sequence"/>
</dbReference>
<dbReference type="PANTHER" id="PTHR47424">
    <property type="entry name" value="REGULATORY PROTEIN GAL4"/>
    <property type="match status" value="1"/>
</dbReference>
<dbReference type="PROSITE" id="PS00463">
    <property type="entry name" value="ZN2_CY6_FUNGAL_1"/>
    <property type="match status" value="1"/>
</dbReference>
<feature type="region of interest" description="Disordered" evidence="5">
    <location>
        <begin position="543"/>
        <end position="601"/>
    </location>
</feature>
<dbReference type="SUPFAM" id="SSF57701">
    <property type="entry name" value="Zn2/Cys6 DNA-binding domain"/>
    <property type="match status" value="1"/>
</dbReference>
<keyword evidence="8" id="KW-1185">Reference proteome</keyword>
<dbReference type="PROSITE" id="PS50048">
    <property type="entry name" value="ZN2_CY6_FUNGAL_2"/>
    <property type="match status" value="1"/>
</dbReference>
<keyword evidence="1" id="KW-0479">Metal-binding</keyword>
<dbReference type="CDD" id="cd12148">
    <property type="entry name" value="fungal_TF_MHR"/>
    <property type="match status" value="1"/>
</dbReference>
<proteinExistence type="predicted"/>
<comment type="caution">
    <text evidence="7">The sequence shown here is derived from an EMBL/GenBank/DDBJ whole genome shotgun (WGS) entry which is preliminary data.</text>
</comment>
<feature type="domain" description="Zn(2)-C6 fungal-type" evidence="6">
    <location>
        <begin position="18"/>
        <end position="47"/>
    </location>
</feature>
<dbReference type="Pfam" id="PF00172">
    <property type="entry name" value="Zn_clus"/>
    <property type="match status" value="1"/>
</dbReference>
<dbReference type="Pfam" id="PF04082">
    <property type="entry name" value="Fungal_trans"/>
    <property type="match status" value="1"/>
</dbReference>
<evidence type="ECO:0000256" key="3">
    <source>
        <dbReference type="ARBA" id="ARBA00023163"/>
    </source>
</evidence>
<gene>
    <name evidence="7" type="ORF">SLS56_006914</name>
</gene>
<protein>
    <recommendedName>
        <fullName evidence="6">Zn(2)-C6 fungal-type domain-containing protein</fullName>
    </recommendedName>
</protein>
<dbReference type="InterPro" id="IPR036864">
    <property type="entry name" value="Zn2-C6_fun-type_DNA-bd_sf"/>
</dbReference>
<dbReference type="InterPro" id="IPR051127">
    <property type="entry name" value="Fungal_SecMet_Regulators"/>
</dbReference>
<dbReference type="SMART" id="SM00066">
    <property type="entry name" value="GAL4"/>
    <property type="match status" value="1"/>
</dbReference>
<dbReference type="SMART" id="SM00906">
    <property type="entry name" value="Fungal_trans"/>
    <property type="match status" value="1"/>
</dbReference>
<accession>A0ABR3SPC1</accession>
<evidence type="ECO:0000259" key="6">
    <source>
        <dbReference type="PROSITE" id="PS50048"/>
    </source>
</evidence>
<feature type="compositionally biased region" description="Basic and acidic residues" evidence="5">
    <location>
        <begin position="68"/>
        <end position="85"/>
    </location>
</feature>
<dbReference type="InterPro" id="IPR007219">
    <property type="entry name" value="XnlR_reg_dom"/>
</dbReference>
<organism evidence="7 8">
    <name type="scientific">Neofusicoccum ribis</name>
    <dbReference type="NCBI Taxonomy" id="45134"/>
    <lineage>
        <taxon>Eukaryota</taxon>
        <taxon>Fungi</taxon>
        <taxon>Dikarya</taxon>
        <taxon>Ascomycota</taxon>
        <taxon>Pezizomycotina</taxon>
        <taxon>Dothideomycetes</taxon>
        <taxon>Dothideomycetes incertae sedis</taxon>
        <taxon>Botryosphaeriales</taxon>
        <taxon>Botryosphaeriaceae</taxon>
        <taxon>Neofusicoccum</taxon>
    </lineage>
</organism>
<reference evidence="7 8" key="1">
    <citation type="submission" date="2024-02" db="EMBL/GenBank/DDBJ databases">
        <title>De novo assembly and annotation of 12 fungi associated with fruit tree decline syndrome in Ontario, Canada.</title>
        <authorList>
            <person name="Sulman M."/>
            <person name="Ellouze W."/>
            <person name="Ilyukhin E."/>
        </authorList>
    </citation>
    <scope>NUCLEOTIDE SEQUENCE [LARGE SCALE GENOMIC DNA]</scope>
    <source>
        <strain evidence="7 8">M1-105</strain>
    </source>
</reference>
<name>A0ABR3SPC1_9PEZI</name>
<keyword evidence="3" id="KW-0804">Transcription</keyword>
<evidence type="ECO:0000256" key="2">
    <source>
        <dbReference type="ARBA" id="ARBA00023015"/>
    </source>
</evidence>
<keyword evidence="2" id="KW-0805">Transcription regulation</keyword>
<evidence type="ECO:0000313" key="8">
    <source>
        <dbReference type="Proteomes" id="UP001521116"/>
    </source>
</evidence>
<dbReference type="EMBL" id="JAJVDC020000084">
    <property type="protein sequence ID" value="KAL1626330.1"/>
    <property type="molecule type" value="Genomic_DNA"/>
</dbReference>
<dbReference type="Gene3D" id="4.10.240.10">
    <property type="entry name" value="Zn(2)-C6 fungal-type DNA-binding domain"/>
    <property type="match status" value="1"/>
</dbReference>
<feature type="region of interest" description="Disordered" evidence="5">
    <location>
        <begin position="55"/>
        <end position="97"/>
    </location>
</feature>